<organism evidence="1 2">
    <name type="scientific">Acaulospora colombiana</name>
    <dbReference type="NCBI Taxonomy" id="27376"/>
    <lineage>
        <taxon>Eukaryota</taxon>
        <taxon>Fungi</taxon>
        <taxon>Fungi incertae sedis</taxon>
        <taxon>Mucoromycota</taxon>
        <taxon>Glomeromycotina</taxon>
        <taxon>Glomeromycetes</taxon>
        <taxon>Diversisporales</taxon>
        <taxon>Acaulosporaceae</taxon>
        <taxon>Acaulospora</taxon>
    </lineage>
</organism>
<keyword evidence="2" id="KW-1185">Reference proteome</keyword>
<name>A0ACA9KSZ6_9GLOM</name>
<gene>
    <name evidence="1" type="ORF">ACOLOM_LOCUS2307</name>
</gene>
<evidence type="ECO:0000313" key="2">
    <source>
        <dbReference type="Proteomes" id="UP000789525"/>
    </source>
</evidence>
<dbReference type="Proteomes" id="UP000789525">
    <property type="component" value="Unassembled WGS sequence"/>
</dbReference>
<comment type="caution">
    <text evidence="1">The sequence shown here is derived from an EMBL/GenBank/DDBJ whole genome shotgun (WGS) entry which is preliminary data.</text>
</comment>
<sequence length="260" mass="28761">MSQKLKVIVIGAGVSGITTALILQRNGYQVRILAEHFPGDSSVNYSSPWAGADWRPELTCDPDISKFETISFKTLWNLSNFPETGLMRSPSVVYLDKKQKIDGDPWFKNLVPKFIDAGGKLKKVHLSHINEALDEDVDVVVNCTGIGARTLGGIEDKAVFPTRGQTVIVWAPHIKNDFTREGTDYITYIIPRQDGVVVLGGVMGVNDYNEKPEQKTAESIIQRCTALCPELTLGKEYLQIISNNVGRRPSRTGGLRIESE</sequence>
<dbReference type="EMBL" id="CAJVPT010002917">
    <property type="protein sequence ID" value="CAG8489159.1"/>
    <property type="molecule type" value="Genomic_DNA"/>
</dbReference>
<reference evidence="1" key="1">
    <citation type="submission" date="2021-06" db="EMBL/GenBank/DDBJ databases">
        <authorList>
            <person name="Kallberg Y."/>
            <person name="Tangrot J."/>
            <person name="Rosling A."/>
        </authorList>
    </citation>
    <scope>NUCLEOTIDE SEQUENCE</scope>
    <source>
        <strain evidence="1">CL356</strain>
    </source>
</reference>
<feature type="non-terminal residue" evidence="1">
    <location>
        <position position="260"/>
    </location>
</feature>
<proteinExistence type="predicted"/>
<protein>
    <submittedName>
        <fullName evidence="1">4505_t:CDS:1</fullName>
    </submittedName>
</protein>
<evidence type="ECO:0000313" key="1">
    <source>
        <dbReference type="EMBL" id="CAG8489159.1"/>
    </source>
</evidence>
<accession>A0ACA9KSZ6</accession>